<name>A0A1H4U0L7_9ACTN</name>
<feature type="transmembrane region" description="Helical" evidence="1">
    <location>
        <begin position="73"/>
        <end position="94"/>
    </location>
</feature>
<keyword evidence="3" id="KW-1185">Reference proteome</keyword>
<gene>
    <name evidence="2" type="ORF">SAMN04489844_2649</name>
</gene>
<dbReference type="AlphaFoldDB" id="A0A1H4U0L7"/>
<dbReference type="Proteomes" id="UP000198742">
    <property type="component" value="Unassembled WGS sequence"/>
</dbReference>
<evidence type="ECO:0000256" key="1">
    <source>
        <dbReference type="SAM" id="Phobius"/>
    </source>
</evidence>
<evidence type="ECO:0000313" key="3">
    <source>
        <dbReference type="Proteomes" id="UP000198742"/>
    </source>
</evidence>
<reference evidence="3" key="1">
    <citation type="submission" date="2016-10" db="EMBL/GenBank/DDBJ databases">
        <authorList>
            <person name="Varghese N."/>
            <person name="Submissions S."/>
        </authorList>
    </citation>
    <scope>NUCLEOTIDE SEQUENCE [LARGE SCALE GENOMIC DNA]</scope>
    <source>
        <strain evidence="3">DSM 22017</strain>
    </source>
</reference>
<dbReference type="STRING" id="402596.SAMN04489844_2649"/>
<proteinExistence type="predicted"/>
<evidence type="ECO:0000313" key="2">
    <source>
        <dbReference type="EMBL" id="SEC62266.1"/>
    </source>
</evidence>
<sequence>MHTQYAICKDHLTLQRTRASLRIPVERFRILHPEAPMDLREEIERDLSTEPVDRFAIEDALRAGRRTVVRRRALSALAATVASVAIATSLVVALDPGAAPSGDRVASRGADRCDLPSAGRTSAECEGYQLLQDDPVAYTSSGTLVIRDGWTYTARIMDPLVGVDAAAVEVTDGADTDWALLKEPGADGSLFAQHADPADLRGDLTFGAWVSYVASRWQGTPATLLVAYTRGGDLEALPGWAIRQQATGLTMPAGYRGPTGVDAVVQLDDDARTWYLVQRAGGMALAFPLFGRFGSVEDVLAHVSSPAYDPDRQCMLGEAQ</sequence>
<keyword evidence="1" id="KW-0472">Membrane</keyword>
<keyword evidence="1" id="KW-0812">Transmembrane</keyword>
<dbReference type="EMBL" id="FNRT01000002">
    <property type="protein sequence ID" value="SEC62266.1"/>
    <property type="molecule type" value="Genomic_DNA"/>
</dbReference>
<protein>
    <submittedName>
        <fullName evidence="2">Uncharacterized protein</fullName>
    </submittedName>
</protein>
<keyword evidence="1" id="KW-1133">Transmembrane helix</keyword>
<accession>A0A1H4U0L7</accession>
<organism evidence="2 3">
    <name type="scientific">Nocardioides exalbidus</name>
    <dbReference type="NCBI Taxonomy" id="402596"/>
    <lineage>
        <taxon>Bacteria</taxon>
        <taxon>Bacillati</taxon>
        <taxon>Actinomycetota</taxon>
        <taxon>Actinomycetes</taxon>
        <taxon>Propionibacteriales</taxon>
        <taxon>Nocardioidaceae</taxon>
        <taxon>Nocardioides</taxon>
    </lineage>
</organism>